<comment type="caution">
    <text evidence="1">The sequence shown here is derived from an EMBL/GenBank/DDBJ whole genome shotgun (WGS) entry which is preliminary data.</text>
</comment>
<proteinExistence type="predicted"/>
<accession>A0ABM9A1E9</accession>
<name>A0ABM9A1E9_9VIBR</name>
<evidence type="ECO:0008006" key="3">
    <source>
        <dbReference type="Google" id="ProtNLM"/>
    </source>
</evidence>
<protein>
    <recommendedName>
        <fullName evidence="3">ABC-type sugar transport system, ATPase component</fullName>
    </recommendedName>
</protein>
<dbReference type="EMBL" id="CAKLDM010000001">
    <property type="protein sequence ID" value="CAH0537615.1"/>
    <property type="molecule type" value="Genomic_DNA"/>
</dbReference>
<dbReference type="RefSeq" id="WP_237360550.1">
    <property type="nucleotide sequence ID" value="NZ_CAKLDM010000001.1"/>
</dbReference>
<keyword evidence="2" id="KW-1185">Reference proteome</keyword>
<dbReference type="PANTHER" id="PTHR35271">
    <property type="entry name" value="ABC TRANSPORTER, SUBSTRATE-BINDING LIPOPROTEIN-RELATED"/>
    <property type="match status" value="1"/>
</dbReference>
<organism evidence="1 2">
    <name type="scientific">Vibrio marisflavi CECT 7928</name>
    <dbReference type="NCBI Taxonomy" id="634439"/>
    <lineage>
        <taxon>Bacteria</taxon>
        <taxon>Pseudomonadati</taxon>
        <taxon>Pseudomonadota</taxon>
        <taxon>Gammaproteobacteria</taxon>
        <taxon>Vibrionales</taxon>
        <taxon>Vibrionaceae</taxon>
        <taxon>Vibrio</taxon>
    </lineage>
</organism>
<dbReference type="Proteomes" id="UP000838748">
    <property type="component" value="Unassembled WGS sequence"/>
</dbReference>
<dbReference type="InterPro" id="IPR007487">
    <property type="entry name" value="ABC_transpt-TYRBP-like"/>
</dbReference>
<dbReference type="PANTHER" id="PTHR35271:SF1">
    <property type="entry name" value="ABC TRANSPORTER, SUBSTRATE-BINDING LIPOPROTEIN"/>
    <property type="match status" value="1"/>
</dbReference>
<gene>
    <name evidence="1" type="ORF">VMF7928_01200</name>
</gene>
<dbReference type="Gene3D" id="3.40.50.2300">
    <property type="match status" value="2"/>
</dbReference>
<reference evidence="1" key="1">
    <citation type="submission" date="2021-11" db="EMBL/GenBank/DDBJ databases">
        <authorList>
            <person name="Rodrigo-Torres L."/>
            <person name="Arahal R. D."/>
            <person name="Lucena T."/>
        </authorList>
    </citation>
    <scope>NUCLEOTIDE SEQUENCE</scope>
    <source>
        <strain evidence="1">CECT 7928</strain>
    </source>
</reference>
<evidence type="ECO:0000313" key="1">
    <source>
        <dbReference type="EMBL" id="CAH0537615.1"/>
    </source>
</evidence>
<evidence type="ECO:0000313" key="2">
    <source>
        <dbReference type="Proteomes" id="UP000838748"/>
    </source>
</evidence>
<sequence>MTRQVMLRFVLLVIATIPFYGYATDKILIINSYHSDLDWVSGASNKIQEVLGDEYEYHIYDMDTKRIPREEFQSRADIAFEKVKELKPAIVFLGDDNALRLLGKKLNDNQVYTVFYGINSNPRNYFDGKNVGKLKYVDGVLERPLLKRSILYLKKINKNLEQIRILFDKSPTSEIIFLDVFNGKETNIFNGVKVHVNLISNFDTWKEEVGKLSNQENTILIMSMMHRIKAESGDGFVGYESVAEWTSENTPIPLYGFWNVAVGKKKAIGGFVLFGEAQGEAAGQIAKKILEGDTKGNLIPVTAEKGRLLFSKTQLEKWNISLPENIETKATLVD</sequence>